<sequence length="94" mass="10575">MKNAMKPAAVVLPGKTCAPLPLSCAIDECFPVTKSSRYFMADSASIPKARDRGVYVVRTTIYRLIRYLPCAKWQSKMLFILRFGRDIVEFGLAL</sequence>
<keyword evidence="2" id="KW-1185">Reference proteome</keyword>
<gene>
    <name evidence="1" type="ORF">HYFRA_00011075</name>
</gene>
<dbReference type="EMBL" id="CAJVRL010000082">
    <property type="protein sequence ID" value="CAG8958398.1"/>
    <property type="molecule type" value="Genomic_DNA"/>
</dbReference>
<evidence type="ECO:0000313" key="1">
    <source>
        <dbReference type="EMBL" id="CAG8958398.1"/>
    </source>
</evidence>
<dbReference type="AlphaFoldDB" id="A0A9N9L5A1"/>
<name>A0A9N9L5A1_9HELO</name>
<protein>
    <submittedName>
        <fullName evidence="1">Uncharacterized protein</fullName>
    </submittedName>
</protein>
<dbReference type="Proteomes" id="UP000696280">
    <property type="component" value="Unassembled WGS sequence"/>
</dbReference>
<reference evidence="1" key="1">
    <citation type="submission" date="2021-07" db="EMBL/GenBank/DDBJ databases">
        <authorList>
            <person name="Durling M."/>
        </authorList>
    </citation>
    <scope>NUCLEOTIDE SEQUENCE</scope>
</reference>
<accession>A0A9N9L5A1</accession>
<comment type="caution">
    <text evidence="1">The sequence shown here is derived from an EMBL/GenBank/DDBJ whole genome shotgun (WGS) entry which is preliminary data.</text>
</comment>
<evidence type="ECO:0000313" key="2">
    <source>
        <dbReference type="Proteomes" id="UP000696280"/>
    </source>
</evidence>
<organism evidence="1 2">
    <name type="scientific">Hymenoscyphus fraxineus</name>
    <dbReference type="NCBI Taxonomy" id="746836"/>
    <lineage>
        <taxon>Eukaryota</taxon>
        <taxon>Fungi</taxon>
        <taxon>Dikarya</taxon>
        <taxon>Ascomycota</taxon>
        <taxon>Pezizomycotina</taxon>
        <taxon>Leotiomycetes</taxon>
        <taxon>Helotiales</taxon>
        <taxon>Helotiaceae</taxon>
        <taxon>Hymenoscyphus</taxon>
    </lineage>
</organism>
<proteinExistence type="predicted"/>